<accession>A0A484ATC4</accession>
<sequence length="99" mass="10623">MQRVMLWRKITLTGNGNVNGNGNANGNSETLMGSRRSFGSNNANYVATLTTTTTSSSGDDTDECGMKASKPQYLLLPPKANETKQKNEEKKPLAAGRGQ</sequence>
<organism evidence="2 3">
    <name type="scientific">Drosophila navojoa</name>
    <name type="common">Fruit fly</name>
    <dbReference type="NCBI Taxonomy" id="7232"/>
    <lineage>
        <taxon>Eukaryota</taxon>
        <taxon>Metazoa</taxon>
        <taxon>Ecdysozoa</taxon>
        <taxon>Arthropoda</taxon>
        <taxon>Hexapoda</taxon>
        <taxon>Insecta</taxon>
        <taxon>Pterygota</taxon>
        <taxon>Neoptera</taxon>
        <taxon>Endopterygota</taxon>
        <taxon>Diptera</taxon>
        <taxon>Brachycera</taxon>
        <taxon>Muscomorpha</taxon>
        <taxon>Ephydroidea</taxon>
        <taxon>Drosophilidae</taxon>
        <taxon>Drosophila</taxon>
    </lineage>
</organism>
<name>A0A484ATC4_DRONA</name>
<reference evidence="2 3" key="1">
    <citation type="journal article" date="2019" name="J. Hered.">
        <title>An Improved Genome Assembly for Drosophila navojoa, the Basal Species in the mojavensis Cluster.</title>
        <authorList>
            <person name="Vanderlinde T."/>
            <person name="Dupim E.G."/>
            <person name="Nazario-Yepiz N.O."/>
            <person name="Carvalho A.B."/>
        </authorList>
    </citation>
    <scope>NUCLEOTIDE SEQUENCE [LARGE SCALE GENOMIC DNA]</scope>
    <source>
        <strain evidence="2">Navoj_Jal97</strain>
        <tissue evidence="2">Whole organism</tissue>
    </source>
</reference>
<proteinExistence type="predicted"/>
<dbReference type="EMBL" id="LSRL02000885">
    <property type="protein sequence ID" value="TDG39664.1"/>
    <property type="molecule type" value="Genomic_DNA"/>
</dbReference>
<dbReference type="Proteomes" id="UP000295192">
    <property type="component" value="Unassembled WGS sequence"/>
</dbReference>
<protein>
    <submittedName>
        <fullName evidence="2">Uncharacterized protein</fullName>
    </submittedName>
</protein>
<evidence type="ECO:0000313" key="3">
    <source>
        <dbReference type="Proteomes" id="UP000295192"/>
    </source>
</evidence>
<gene>
    <name evidence="2" type="ORF">AWZ03_013914</name>
</gene>
<evidence type="ECO:0000256" key="1">
    <source>
        <dbReference type="SAM" id="MobiDB-lite"/>
    </source>
</evidence>
<feature type="compositionally biased region" description="Basic and acidic residues" evidence="1">
    <location>
        <begin position="81"/>
        <end position="92"/>
    </location>
</feature>
<evidence type="ECO:0000313" key="2">
    <source>
        <dbReference type="EMBL" id="TDG39664.1"/>
    </source>
</evidence>
<dbReference type="AlphaFoldDB" id="A0A484ATC4"/>
<keyword evidence="3" id="KW-1185">Reference proteome</keyword>
<comment type="caution">
    <text evidence="2">The sequence shown here is derived from an EMBL/GenBank/DDBJ whole genome shotgun (WGS) entry which is preliminary data.</text>
</comment>
<feature type="region of interest" description="Disordered" evidence="1">
    <location>
        <begin position="76"/>
        <end position="99"/>
    </location>
</feature>